<dbReference type="InterPro" id="IPR007251">
    <property type="entry name" value="Iron_permease_Fet4"/>
</dbReference>
<accession>A0AAQ1GN61</accession>
<protein>
    <submittedName>
        <fullName evidence="2">Low affinity Fe/Cu permease</fullName>
    </submittedName>
</protein>
<dbReference type="AlphaFoldDB" id="A0AAQ1GN61"/>
<dbReference type="EMBL" id="FNZM01000026">
    <property type="protein sequence ID" value="SEK14004.1"/>
    <property type="molecule type" value="Genomic_DNA"/>
</dbReference>
<dbReference type="GO" id="GO:0055085">
    <property type="term" value="P:transmembrane transport"/>
    <property type="evidence" value="ECO:0007669"/>
    <property type="project" value="InterPro"/>
</dbReference>
<keyword evidence="1" id="KW-1133">Transmembrane helix</keyword>
<evidence type="ECO:0000313" key="3">
    <source>
        <dbReference type="Proteomes" id="UP000183529"/>
    </source>
</evidence>
<dbReference type="Proteomes" id="UP000183529">
    <property type="component" value="Unassembled WGS sequence"/>
</dbReference>
<proteinExistence type="predicted"/>
<feature type="transmembrane region" description="Helical" evidence="1">
    <location>
        <begin position="51"/>
        <end position="70"/>
    </location>
</feature>
<comment type="caution">
    <text evidence="2">The sequence shown here is derived from an EMBL/GenBank/DDBJ whole genome shotgun (WGS) entry which is preliminary data.</text>
</comment>
<gene>
    <name evidence="2" type="ORF">SAMN05216550_12629</name>
</gene>
<dbReference type="RefSeq" id="WP_074987241.1">
    <property type="nucleotide sequence ID" value="NZ_CADFGN010000019.1"/>
</dbReference>
<evidence type="ECO:0000313" key="2">
    <source>
        <dbReference type="EMBL" id="SEK14004.1"/>
    </source>
</evidence>
<reference evidence="2 3" key="1">
    <citation type="submission" date="2016-10" db="EMBL/GenBank/DDBJ databases">
        <authorList>
            <person name="Varghese N."/>
            <person name="Submissions S."/>
        </authorList>
    </citation>
    <scope>NUCLEOTIDE SEQUENCE [LARGE SCALE GENOMIC DNA]</scope>
    <source>
        <strain evidence="2 3">LMG 22274</strain>
    </source>
</reference>
<evidence type="ECO:0000256" key="1">
    <source>
        <dbReference type="SAM" id="Phobius"/>
    </source>
</evidence>
<sequence length="181" mass="19659">MNEHEGKKSAPLDRLETVPDSASPAYAARNPLGRAFDRFAAAVTRWAGSPLAFCLALLSVVIWIITGPLFHYSDAWQLVINTGTTIITFLMVFLIQQSQNKDSVAVHLKLNELLAADKAASNTLIGIEDASEQDLRRVADAYLKLAENASRRAQATGQGEVRQEAACAQQHCGHGPNMTKT</sequence>
<keyword evidence="1" id="KW-0472">Membrane</keyword>
<feature type="transmembrane region" description="Helical" evidence="1">
    <location>
        <begin position="76"/>
        <end position="95"/>
    </location>
</feature>
<organism evidence="2 3">
    <name type="scientific">Paraburkholderia tropica</name>
    <dbReference type="NCBI Taxonomy" id="92647"/>
    <lineage>
        <taxon>Bacteria</taxon>
        <taxon>Pseudomonadati</taxon>
        <taxon>Pseudomonadota</taxon>
        <taxon>Betaproteobacteria</taxon>
        <taxon>Burkholderiales</taxon>
        <taxon>Burkholderiaceae</taxon>
        <taxon>Paraburkholderia</taxon>
    </lineage>
</organism>
<dbReference type="Pfam" id="PF04120">
    <property type="entry name" value="Iron_permease"/>
    <property type="match status" value="1"/>
</dbReference>
<name>A0AAQ1GN61_9BURK</name>
<keyword evidence="1" id="KW-0812">Transmembrane</keyword>